<dbReference type="Gene3D" id="3.90.1150.10">
    <property type="entry name" value="Aspartate Aminotransferase, domain 1"/>
    <property type="match status" value="1"/>
</dbReference>
<accession>A0AAF0YEX1</accession>
<dbReference type="InterPro" id="IPR051326">
    <property type="entry name" value="Kynurenine-oxoglutarate_AT"/>
</dbReference>
<dbReference type="EMBL" id="CP086720">
    <property type="protein sequence ID" value="WOO85550.1"/>
    <property type="molecule type" value="Genomic_DNA"/>
</dbReference>
<dbReference type="CDD" id="cd00609">
    <property type="entry name" value="AAT_like"/>
    <property type="match status" value="1"/>
</dbReference>
<evidence type="ECO:0000256" key="3">
    <source>
        <dbReference type="ARBA" id="ARBA00011738"/>
    </source>
</evidence>
<dbReference type="InterPro" id="IPR004839">
    <property type="entry name" value="Aminotransferase_I/II_large"/>
</dbReference>
<reference evidence="10" key="1">
    <citation type="submission" date="2023-10" db="EMBL/GenBank/DDBJ databases">
        <authorList>
            <person name="Noh H."/>
        </authorList>
    </citation>
    <scope>NUCLEOTIDE SEQUENCE</scope>
    <source>
        <strain evidence="10">DUCC4014</strain>
    </source>
</reference>
<evidence type="ECO:0000256" key="4">
    <source>
        <dbReference type="ARBA" id="ARBA00012751"/>
    </source>
</evidence>
<protein>
    <recommendedName>
        <fullName evidence="4">kynurenine--oxoglutarate transaminase</fullName>
        <ecNumber evidence="4">2.6.1.7</ecNumber>
    </recommendedName>
</protein>
<name>A0AAF0YEX1_9TREE</name>
<comment type="cofactor">
    <cofactor evidence="1">
        <name>pyridoxal 5'-phosphate</name>
        <dbReference type="ChEBI" id="CHEBI:597326"/>
    </cofactor>
</comment>
<dbReference type="InterPro" id="IPR015424">
    <property type="entry name" value="PyrdxlP-dep_Trfase"/>
</dbReference>
<dbReference type="Gene3D" id="3.40.640.10">
    <property type="entry name" value="Type I PLP-dependent aspartate aminotransferase-like (Major domain)"/>
    <property type="match status" value="1"/>
</dbReference>
<sequence length="480" mass="53444">MLPRSSLGPRLRSALAAAPRHAVVAPAAATRLPIFTRSTARTFHTTSTMATSKDAVIPQADRMFEGGTHKLDVWSIFTPANVPPDAINLGQGFMNWAPAEWIRKQAHDAMDNDVMANHYAHPRGRPRLLKAISKHYSPTFENLAKEGRELKAEEIVVTAGANGGTYAALLAHLQPGDEVICIEPFFDQYYASIVFNGGKPVFVPLHPPKEGSGNSTGNDWTIDFDEYRAAFTPKTKAVIINTPHNPVGKVFSRDELLKFAEICIEKDVLVIADEVYDCMVYDDKEHVRIGGLPGMWERTLTVGSAGKSFAATGWRVGWLIGPPALTAATLAAHSRVVFCTSAPMQEAVAIGLEGAEEHKFFETQLQEYEERRDVLLSYFDKLGLPYTRPDGSYFVLVDMSKVKVPDDFEVPATCQGRGKDFKLCWWLAQEIKVVGIPPSEFYSKEHEHIGERFARFAFCKDTELLHRAGERLLRLKEFIH</sequence>
<keyword evidence="11" id="KW-1185">Reference proteome</keyword>
<evidence type="ECO:0000313" key="11">
    <source>
        <dbReference type="Proteomes" id="UP000827549"/>
    </source>
</evidence>
<evidence type="ECO:0000256" key="6">
    <source>
        <dbReference type="ARBA" id="ARBA00022679"/>
    </source>
</evidence>
<evidence type="ECO:0000256" key="5">
    <source>
        <dbReference type="ARBA" id="ARBA00022576"/>
    </source>
</evidence>
<keyword evidence="6" id="KW-0808">Transferase</keyword>
<organism evidence="10 11">
    <name type="scientific">Vanrija pseudolonga</name>
    <dbReference type="NCBI Taxonomy" id="143232"/>
    <lineage>
        <taxon>Eukaryota</taxon>
        <taxon>Fungi</taxon>
        <taxon>Dikarya</taxon>
        <taxon>Basidiomycota</taxon>
        <taxon>Agaricomycotina</taxon>
        <taxon>Tremellomycetes</taxon>
        <taxon>Trichosporonales</taxon>
        <taxon>Trichosporonaceae</taxon>
        <taxon>Vanrija</taxon>
    </lineage>
</organism>
<dbReference type="GO" id="GO:0005739">
    <property type="term" value="C:mitochondrion"/>
    <property type="evidence" value="ECO:0007669"/>
    <property type="project" value="TreeGrafter"/>
</dbReference>
<comment type="pathway">
    <text evidence="8">Amino-acid degradation; L-kynurenine degradation; kynurenate from L-kynurenine: step 1/2.</text>
</comment>
<evidence type="ECO:0000256" key="8">
    <source>
        <dbReference type="ARBA" id="ARBA00024016"/>
    </source>
</evidence>
<dbReference type="RefSeq" id="XP_062631576.1">
    <property type="nucleotide sequence ID" value="XM_062775592.1"/>
</dbReference>
<evidence type="ECO:0000256" key="2">
    <source>
        <dbReference type="ARBA" id="ARBA00007441"/>
    </source>
</evidence>
<keyword evidence="5" id="KW-0032">Aminotransferase</keyword>
<dbReference type="AlphaFoldDB" id="A0AAF0YEX1"/>
<dbReference type="GeneID" id="87812216"/>
<dbReference type="GO" id="GO:0070189">
    <property type="term" value="P:kynurenine metabolic process"/>
    <property type="evidence" value="ECO:0007669"/>
    <property type="project" value="UniProtKB-ARBA"/>
</dbReference>
<dbReference type="PROSITE" id="PS00105">
    <property type="entry name" value="AA_TRANSFER_CLASS_1"/>
    <property type="match status" value="1"/>
</dbReference>
<dbReference type="InterPro" id="IPR015421">
    <property type="entry name" value="PyrdxlP-dep_Trfase_major"/>
</dbReference>
<proteinExistence type="inferred from homology"/>
<comment type="subunit">
    <text evidence="3">Homodimer.</text>
</comment>
<evidence type="ECO:0000259" key="9">
    <source>
        <dbReference type="Pfam" id="PF00155"/>
    </source>
</evidence>
<gene>
    <name evidence="10" type="primary">BNA3</name>
    <name evidence="10" type="ORF">LOC62_07G009053</name>
</gene>
<evidence type="ECO:0000256" key="7">
    <source>
        <dbReference type="ARBA" id="ARBA00022898"/>
    </source>
</evidence>
<evidence type="ECO:0000256" key="1">
    <source>
        <dbReference type="ARBA" id="ARBA00001933"/>
    </source>
</evidence>
<dbReference type="Pfam" id="PF00155">
    <property type="entry name" value="Aminotran_1_2"/>
    <property type="match status" value="1"/>
</dbReference>
<dbReference type="SUPFAM" id="SSF53383">
    <property type="entry name" value="PLP-dependent transferases"/>
    <property type="match status" value="1"/>
</dbReference>
<keyword evidence="7" id="KW-0663">Pyridoxal phosphate</keyword>
<dbReference type="Proteomes" id="UP000827549">
    <property type="component" value="Chromosome 7"/>
</dbReference>
<dbReference type="FunFam" id="3.90.1150.10:FF:000021">
    <property type="entry name" value="Kynurenine--oxoglutarate transaminase 3"/>
    <property type="match status" value="1"/>
</dbReference>
<dbReference type="PANTHER" id="PTHR43807">
    <property type="entry name" value="FI04487P"/>
    <property type="match status" value="1"/>
</dbReference>
<feature type="domain" description="Aminotransferase class I/classII large" evidence="9">
    <location>
        <begin position="85"/>
        <end position="471"/>
    </location>
</feature>
<dbReference type="PANTHER" id="PTHR43807:SF20">
    <property type="entry name" value="FI04487P"/>
    <property type="match status" value="1"/>
</dbReference>
<dbReference type="FunFam" id="3.40.640.10:FF:000024">
    <property type="entry name" value="Kynurenine--oxoglutarate transaminase 3"/>
    <property type="match status" value="1"/>
</dbReference>
<dbReference type="InterPro" id="IPR015422">
    <property type="entry name" value="PyrdxlP-dep_Trfase_small"/>
</dbReference>
<comment type="similarity">
    <text evidence="2">Belongs to the class-I pyridoxal-phosphate-dependent aminotransferase family.</text>
</comment>
<dbReference type="EC" id="2.6.1.7" evidence="4"/>
<evidence type="ECO:0000313" key="10">
    <source>
        <dbReference type="EMBL" id="WOO85550.1"/>
    </source>
</evidence>
<dbReference type="GO" id="GO:0016212">
    <property type="term" value="F:kynurenine-oxoglutarate transaminase activity"/>
    <property type="evidence" value="ECO:0007669"/>
    <property type="project" value="UniProtKB-EC"/>
</dbReference>
<dbReference type="GO" id="GO:0030170">
    <property type="term" value="F:pyridoxal phosphate binding"/>
    <property type="evidence" value="ECO:0007669"/>
    <property type="project" value="InterPro"/>
</dbReference>
<dbReference type="InterPro" id="IPR004838">
    <property type="entry name" value="NHTrfase_class1_PyrdxlP-BS"/>
</dbReference>